<dbReference type="Pfam" id="PF01979">
    <property type="entry name" value="Amidohydro_1"/>
    <property type="match status" value="1"/>
</dbReference>
<dbReference type="PANTHER" id="PTHR43668:SF2">
    <property type="entry name" value="ALLANTOINASE"/>
    <property type="match status" value="1"/>
</dbReference>
<keyword evidence="4" id="KW-1185">Reference proteome</keyword>
<dbReference type="GO" id="GO:0005737">
    <property type="term" value="C:cytoplasm"/>
    <property type="evidence" value="ECO:0007669"/>
    <property type="project" value="TreeGrafter"/>
</dbReference>
<evidence type="ECO:0000313" key="3">
    <source>
        <dbReference type="EMBL" id="TFZ83617.1"/>
    </source>
</evidence>
<dbReference type="GO" id="GO:0004151">
    <property type="term" value="F:dihydroorotase activity"/>
    <property type="evidence" value="ECO:0007669"/>
    <property type="project" value="UniProtKB-EC"/>
</dbReference>
<comment type="caution">
    <text evidence="3">The sequence shown here is derived from an EMBL/GenBank/DDBJ whole genome shotgun (WGS) entry which is preliminary data.</text>
</comment>
<dbReference type="NCBIfam" id="NF005791">
    <property type="entry name" value="PRK07627.1"/>
    <property type="match status" value="1"/>
</dbReference>
<evidence type="ECO:0000313" key="4">
    <source>
        <dbReference type="Proteomes" id="UP000297890"/>
    </source>
</evidence>
<dbReference type="InterPro" id="IPR011059">
    <property type="entry name" value="Metal-dep_hydrolase_composite"/>
</dbReference>
<dbReference type="InterPro" id="IPR006680">
    <property type="entry name" value="Amidohydro-rel"/>
</dbReference>
<reference evidence="3 4" key="1">
    <citation type="journal article" date="2019" name="ISME J.">
        <title>Candidatus Macondimonas diazotrophica, a novel gammaproteobacterial genus dominating crude-oil-contaminated coastal sediments.</title>
        <authorList>
            <person name="Karthikeyan S."/>
            <person name="Konstantinidis K."/>
        </authorList>
    </citation>
    <scope>NUCLEOTIDE SEQUENCE [LARGE SCALE GENOMIC DNA]</scope>
    <source>
        <strain evidence="3 4">KTK01</strain>
    </source>
</reference>
<sequence>MNALTITGGRIIDPANGVDAHQDLHLLNGRVLARGPAPEGFVPEQRLDVQGQWILPGLIDLCARPLGDFGQELRAAAAGGVTSLCVPPEISPCIDTPAVAERLLEQARREGRARLHPVGALTRALAGEQLAELAALQEAGCVAVSPGPDTITDSRTLRQALAYASSHDLLVMLSPRDPWLHRHGCAHEGATSTRLGLPAIPGVAESIGLARDLALVELTGVRAHFCRLSSMLALPLLQQARSRGLPVTADVAAHHLHLCDTDLATFDTLCRVDPPLRGAADRDALRTAIGERTIDAVCSDHHPLGRDAKRVPFPDATPGIAGLETLLPLVLEAVWQETVSLEHAIASLSANPARILGLPLGTLADGALADVCIMDPEYRWTPDAEMLVSQGHNSPFLGHMLRGRVTHTLLGGRIVYRLDANTRHWS</sequence>
<dbReference type="Gene3D" id="2.30.40.10">
    <property type="entry name" value="Urease, subunit C, domain 1"/>
    <property type="match status" value="1"/>
</dbReference>
<dbReference type="SUPFAM" id="SSF51338">
    <property type="entry name" value="Composite domain of metallo-dependent hydrolases"/>
    <property type="match status" value="1"/>
</dbReference>
<dbReference type="GO" id="GO:0006145">
    <property type="term" value="P:purine nucleobase catabolic process"/>
    <property type="evidence" value="ECO:0007669"/>
    <property type="project" value="TreeGrafter"/>
</dbReference>
<feature type="domain" description="Amidohydrolase-related" evidence="2">
    <location>
        <begin position="138"/>
        <end position="415"/>
    </location>
</feature>
<dbReference type="GO" id="GO:0046872">
    <property type="term" value="F:metal ion binding"/>
    <property type="evidence" value="ECO:0007669"/>
    <property type="project" value="InterPro"/>
</dbReference>
<dbReference type="InterPro" id="IPR004722">
    <property type="entry name" value="DHOase"/>
</dbReference>
<dbReference type="CDD" id="cd01317">
    <property type="entry name" value="DHOase_IIa"/>
    <property type="match status" value="1"/>
</dbReference>
<dbReference type="GO" id="GO:0006221">
    <property type="term" value="P:pyrimidine nucleotide biosynthetic process"/>
    <property type="evidence" value="ECO:0007669"/>
    <property type="project" value="UniProtKB-KW"/>
</dbReference>
<keyword evidence="3" id="KW-0378">Hydrolase</keyword>
<dbReference type="InterPro" id="IPR032466">
    <property type="entry name" value="Metal_Hydrolase"/>
</dbReference>
<dbReference type="PANTHER" id="PTHR43668">
    <property type="entry name" value="ALLANTOINASE"/>
    <property type="match status" value="1"/>
</dbReference>
<gene>
    <name evidence="3" type="ORF">E4680_03730</name>
</gene>
<dbReference type="AlphaFoldDB" id="A0A4Z0FCF1"/>
<dbReference type="GO" id="GO:0004038">
    <property type="term" value="F:allantoinase activity"/>
    <property type="evidence" value="ECO:0007669"/>
    <property type="project" value="TreeGrafter"/>
</dbReference>
<dbReference type="RefSeq" id="WP_135281034.1">
    <property type="nucleotide sequence ID" value="NZ_SRIO01000003.1"/>
</dbReference>
<proteinExistence type="predicted"/>
<evidence type="ECO:0000259" key="2">
    <source>
        <dbReference type="Pfam" id="PF01979"/>
    </source>
</evidence>
<dbReference type="Gene3D" id="3.20.20.140">
    <property type="entry name" value="Metal-dependent hydrolases"/>
    <property type="match status" value="1"/>
</dbReference>
<keyword evidence="1" id="KW-0665">Pyrimidine biosynthesis</keyword>
<evidence type="ECO:0000256" key="1">
    <source>
        <dbReference type="ARBA" id="ARBA00022975"/>
    </source>
</evidence>
<name>A0A4Z0FCF1_9GAMM</name>
<protein>
    <submittedName>
        <fullName evidence="3">Dihydroorotase</fullName>
        <ecNumber evidence="3">3.5.2.3</ecNumber>
    </submittedName>
</protein>
<dbReference type="Proteomes" id="UP000297890">
    <property type="component" value="Unassembled WGS sequence"/>
</dbReference>
<dbReference type="EC" id="3.5.2.3" evidence="3"/>
<accession>A0A4Z0FCF1</accession>
<dbReference type="EMBL" id="SRIO01000003">
    <property type="protein sequence ID" value="TFZ83617.1"/>
    <property type="molecule type" value="Genomic_DNA"/>
</dbReference>
<organism evidence="3 4">
    <name type="scientific">Candidatus Macondimonas diazotrophica</name>
    <dbReference type="NCBI Taxonomy" id="2305248"/>
    <lineage>
        <taxon>Bacteria</taxon>
        <taxon>Pseudomonadati</taxon>
        <taxon>Pseudomonadota</taxon>
        <taxon>Gammaproteobacteria</taxon>
        <taxon>Chromatiales</taxon>
        <taxon>Ectothiorhodospiraceae</taxon>
        <taxon>Candidatus Macondimonas</taxon>
    </lineage>
</organism>
<dbReference type="InterPro" id="IPR050138">
    <property type="entry name" value="DHOase/Allantoinase_Hydrolase"/>
</dbReference>
<dbReference type="OrthoDB" id="5687299at2"/>
<dbReference type="SUPFAM" id="SSF51556">
    <property type="entry name" value="Metallo-dependent hydrolases"/>
    <property type="match status" value="1"/>
</dbReference>